<keyword evidence="8 11" id="KW-0406">Ion transport</keyword>
<evidence type="ECO:0000256" key="11">
    <source>
        <dbReference type="RuleBase" id="RU003822"/>
    </source>
</evidence>
<dbReference type="InterPro" id="IPR016449">
    <property type="entry name" value="K_chnl_inward-rec_Kir"/>
</dbReference>
<dbReference type="InterPro" id="IPR014756">
    <property type="entry name" value="Ig_E-set"/>
</dbReference>
<keyword evidence="15" id="KW-1185">Reference proteome</keyword>
<evidence type="ECO:0000256" key="10">
    <source>
        <dbReference type="ARBA" id="ARBA00023303"/>
    </source>
</evidence>
<protein>
    <recommendedName>
        <fullName evidence="13">Inward rectifier potassium channel C-terminal domain-containing protein</fullName>
    </recommendedName>
</protein>
<proteinExistence type="inferred from homology"/>
<dbReference type="InterPro" id="IPR013518">
    <property type="entry name" value="K_chnl_inward-rec_Kir_cyto"/>
</dbReference>
<evidence type="ECO:0000256" key="5">
    <source>
        <dbReference type="ARBA" id="ARBA00022882"/>
    </source>
</evidence>
<evidence type="ECO:0000256" key="6">
    <source>
        <dbReference type="ARBA" id="ARBA00022958"/>
    </source>
</evidence>
<evidence type="ECO:0000256" key="12">
    <source>
        <dbReference type="SAM" id="Phobius"/>
    </source>
</evidence>
<gene>
    <name evidence="14" type="ORF">A3770_11p63090</name>
</gene>
<evidence type="ECO:0000256" key="9">
    <source>
        <dbReference type="ARBA" id="ARBA00023136"/>
    </source>
</evidence>
<dbReference type="SUPFAM" id="SSF81296">
    <property type="entry name" value="E set domains"/>
    <property type="match status" value="1"/>
</dbReference>
<dbReference type="EMBL" id="CP031044">
    <property type="protein sequence ID" value="QDZ23791.1"/>
    <property type="molecule type" value="Genomic_DNA"/>
</dbReference>
<feature type="transmembrane region" description="Helical" evidence="12">
    <location>
        <begin position="711"/>
        <end position="737"/>
    </location>
</feature>
<evidence type="ECO:0000256" key="3">
    <source>
        <dbReference type="ARBA" id="ARBA00022538"/>
    </source>
</evidence>
<keyword evidence="3 11" id="KW-0633">Potassium transport</keyword>
<dbReference type="Pfam" id="PF17655">
    <property type="entry name" value="IRK_C"/>
    <property type="match status" value="1"/>
</dbReference>
<dbReference type="Gene3D" id="3.40.30.10">
    <property type="entry name" value="Glutaredoxin"/>
    <property type="match status" value="2"/>
</dbReference>
<dbReference type="SUPFAM" id="SSF81324">
    <property type="entry name" value="Voltage-gated potassium channels"/>
    <property type="match status" value="1"/>
</dbReference>
<evidence type="ECO:0000256" key="8">
    <source>
        <dbReference type="ARBA" id="ARBA00023065"/>
    </source>
</evidence>
<name>A0A5B8MTT0_9CHLO</name>
<accession>A0A5B8MTT0</accession>
<feature type="domain" description="Inward rectifier potassium channel C-terminal" evidence="13">
    <location>
        <begin position="817"/>
        <end position="978"/>
    </location>
</feature>
<evidence type="ECO:0000313" key="15">
    <source>
        <dbReference type="Proteomes" id="UP000316726"/>
    </source>
</evidence>
<sequence length="997" mass="108555">MSRPALPEMCNSEAPPTRSEEIELLVGCGRASYGDAVLDGPEFPRSAMLHECCFSASVALLLSEAGEAYRCYRADLVDKPEWHKKVNAKMETPGLRLAQSQEWLDGTDNIIDTLVVKSALVGSLASARPPTMAGASKDGLDVLMAAFALSLAPAKPNGMRSFLLQTHGVDPDEGDVSKGVAALQGIVREGLGRWEEALSLSDYLCGDEPGLLDCRLVSKLWTVYNLTESGLAKLGSPFAEIAPLTFAYLERFSGRGSWEAVFGLGREVTPGGNLDVYILRTVCQKIYGLSPELLPVIQEALARSRRGEDEDVVRAMSRPALPEMCNSEAPPTRSEEIELLVGCGRASYGDAVLDGPEFPRSAMLPECSFSASVALLLSEAGEAYRCYRADLADKPEWHKKVNAKMETPGLRLAQSQEWLDGTDNIIDTLVVKSALVGSLASARPPTMAGASKDGLDVQMAAFALLMAPAKPNGMRSFLLQKHGVDPDEGDVSKGVAALQGIVREGLGRWEEALSLSDYLCGDEPGLLDCRLVSKLWTVYNLTESGLAKLGSPFAEIAPLTFAYLERFSGRGSWEAVFGLGREVTPGGNLDVYILRTVCQKIYGLSPELLPVIQEALAKAREKSSRNHQNGAELPCGSSVDDDGLAKGSNWEIAKGIPPILSALQSQRGKKEKVRGLIKRAGSISTSRPATTSSRLLRFTPSTLYFLILEKSWWFCCLLAMIMYGLPIVVVALISIPLRFDNDTEEAEIFYNGDPPPQVIMAFRFAAANVISMGYGTVFPTSNVGYLIATLSQLSGILINVFVFAAVLAKFQSPKADVVFSDKICLFTRDGVRHLCLRVGNLRCHTLYNPSLRLFVLKEQETSEGEDFVKIVELPVALPGTISGFYNITHRIDEESPLFSLSPEDMKNPDNVMAFQVIVTALDPVYQAEVCAKCSYNSASQLELSKRFADMMVLRDGRSTIDFAKFDELQDVMRSPSSSSLYSQRSYSSRKAQTTLCL</sequence>
<dbReference type="Gene3D" id="1.10.287.70">
    <property type="match status" value="1"/>
</dbReference>
<evidence type="ECO:0000256" key="4">
    <source>
        <dbReference type="ARBA" id="ARBA00022692"/>
    </source>
</evidence>
<keyword evidence="4 11" id="KW-0812">Transmembrane</keyword>
<dbReference type="Proteomes" id="UP000316726">
    <property type="component" value="Chromosome 11"/>
</dbReference>
<dbReference type="Gene3D" id="2.60.40.1400">
    <property type="entry name" value="G protein-activated inward rectifier potassium channel 1"/>
    <property type="match status" value="1"/>
</dbReference>
<organism evidence="14 15">
    <name type="scientific">Chloropicon primus</name>
    <dbReference type="NCBI Taxonomy" id="1764295"/>
    <lineage>
        <taxon>Eukaryota</taxon>
        <taxon>Viridiplantae</taxon>
        <taxon>Chlorophyta</taxon>
        <taxon>Chloropicophyceae</taxon>
        <taxon>Chloropicales</taxon>
        <taxon>Chloropicaceae</taxon>
        <taxon>Chloropicon</taxon>
    </lineage>
</organism>
<dbReference type="GO" id="GO:0005886">
    <property type="term" value="C:plasma membrane"/>
    <property type="evidence" value="ECO:0007669"/>
    <property type="project" value="TreeGrafter"/>
</dbReference>
<evidence type="ECO:0000256" key="2">
    <source>
        <dbReference type="ARBA" id="ARBA00022448"/>
    </source>
</evidence>
<dbReference type="GO" id="GO:1990573">
    <property type="term" value="P:potassium ion import across plasma membrane"/>
    <property type="evidence" value="ECO:0007669"/>
    <property type="project" value="TreeGrafter"/>
</dbReference>
<keyword evidence="2 11" id="KW-0813">Transport</keyword>
<keyword evidence="7 12" id="KW-1133">Transmembrane helix</keyword>
<dbReference type="SUPFAM" id="SSF47616">
    <property type="entry name" value="GST C-terminal domain-like"/>
    <property type="match status" value="2"/>
</dbReference>
<dbReference type="Gene3D" id="1.20.1050.10">
    <property type="match status" value="2"/>
</dbReference>
<dbReference type="AlphaFoldDB" id="A0A5B8MTT0"/>
<keyword evidence="10 11" id="KW-0407">Ion channel</keyword>
<keyword evidence="6 11" id="KW-0630">Potassium</keyword>
<keyword evidence="5 11" id="KW-0851">Voltage-gated channel</keyword>
<dbReference type="GO" id="GO:0005242">
    <property type="term" value="F:inward rectifier potassium channel activity"/>
    <property type="evidence" value="ECO:0007669"/>
    <property type="project" value="InterPro"/>
</dbReference>
<dbReference type="STRING" id="1764295.A0A5B8MTT0"/>
<dbReference type="GO" id="GO:0034702">
    <property type="term" value="C:monoatomic ion channel complex"/>
    <property type="evidence" value="ECO:0007669"/>
    <property type="project" value="UniProtKB-KW"/>
</dbReference>
<comment type="subcellular location">
    <subcellularLocation>
        <location evidence="1 11">Membrane</location>
        <topology evidence="1 11">Multi-pass membrane protein</topology>
    </subcellularLocation>
</comment>
<evidence type="ECO:0000313" key="14">
    <source>
        <dbReference type="EMBL" id="QDZ23791.1"/>
    </source>
</evidence>
<evidence type="ECO:0000259" key="13">
    <source>
        <dbReference type="Pfam" id="PF17655"/>
    </source>
</evidence>
<comment type="similarity">
    <text evidence="11">Belongs to the inward rectifier-type potassium channel (TC 1.A.2.1) family.</text>
</comment>
<evidence type="ECO:0000256" key="1">
    <source>
        <dbReference type="ARBA" id="ARBA00004141"/>
    </source>
</evidence>
<feature type="transmembrane region" description="Helical" evidence="12">
    <location>
        <begin position="783"/>
        <end position="807"/>
    </location>
</feature>
<dbReference type="PANTHER" id="PTHR11767">
    <property type="entry name" value="INWARD RECTIFIER POTASSIUM CHANNEL"/>
    <property type="match status" value="1"/>
</dbReference>
<keyword evidence="9 12" id="KW-0472">Membrane</keyword>
<dbReference type="InterPro" id="IPR036282">
    <property type="entry name" value="Glutathione-S-Trfase_C_sf"/>
</dbReference>
<reference evidence="14 15" key="1">
    <citation type="submission" date="2018-07" db="EMBL/GenBank/DDBJ databases">
        <title>The complete nuclear genome of the prasinophyte Chloropicon primus (CCMP1205).</title>
        <authorList>
            <person name="Pombert J.-F."/>
            <person name="Otis C."/>
            <person name="Turmel M."/>
            <person name="Lemieux C."/>
        </authorList>
    </citation>
    <scope>NUCLEOTIDE SEQUENCE [LARGE SCALE GENOMIC DNA]</scope>
    <source>
        <strain evidence="14 15">CCMP1205</strain>
    </source>
</reference>
<dbReference type="GO" id="GO:0034765">
    <property type="term" value="P:regulation of monoatomic ion transmembrane transport"/>
    <property type="evidence" value="ECO:0007669"/>
    <property type="project" value="TreeGrafter"/>
</dbReference>
<dbReference type="InterPro" id="IPR041647">
    <property type="entry name" value="IRK_C"/>
</dbReference>
<dbReference type="OrthoDB" id="273257at2759"/>
<evidence type="ECO:0000256" key="7">
    <source>
        <dbReference type="ARBA" id="ARBA00022989"/>
    </source>
</evidence>